<feature type="transmembrane region" description="Helical" evidence="1">
    <location>
        <begin position="201"/>
        <end position="218"/>
    </location>
</feature>
<dbReference type="Proteomes" id="UP000886886">
    <property type="component" value="Unassembled WGS sequence"/>
</dbReference>
<dbReference type="PANTHER" id="PTHR37314:SF4">
    <property type="entry name" value="UPF0700 TRANSMEMBRANE PROTEIN YOAK"/>
    <property type="match status" value="1"/>
</dbReference>
<evidence type="ECO:0000313" key="2">
    <source>
        <dbReference type="EMBL" id="HIQ97072.1"/>
    </source>
</evidence>
<feature type="transmembrane region" description="Helical" evidence="1">
    <location>
        <begin position="174"/>
        <end position="195"/>
    </location>
</feature>
<comment type="caution">
    <text evidence="2">The sequence shown here is derived from an EMBL/GenBank/DDBJ whole genome shotgun (WGS) entry which is preliminary data.</text>
</comment>
<feature type="transmembrane region" description="Helical" evidence="1">
    <location>
        <begin position="86"/>
        <end position="107"/>
    </location>
</feature>
<sequence>MTKKEKKSLELPIHYLMALCGGFFGAYAIASRMGNLGQAQTANLIELVYAVIGRNPWEAMFRLIAMLVFVSGMVLATVLEKKSRWNLKYLSIALDIAAALALGLISAKIHPVVSLYPIFFASAFQWCVFKGAKGYVSSTLFCTNNLKQTTVAAVEYLLAPKGEEGREEKKERSLFFGGTMLSFYLGVAVSYVLWLQYGLRSIWFNLLPLLCGLLLVRAESRERGKSEN</sequence>
<keyword evidence="1" id="KW-0472">Membrane</keyword>
<dbReference type="Pfam" id="PF06912">
    <property type="entry name" value="DUF1275"/>
    <property type="match status" value="1"/>
</dbReference>
<dbReference type="PANTHER" id="PTHR37314">
    <property type="entry name" value="SLR0142 PROTEIN"/>
    <property type="match status" value="1"/>
</dbReference>
<dbReference type="EMBL" id="DVFT01000159">
    <property type="protein sequence ID" value="HIQ97072.1"/>
    <property type="molecule type" value="Genomic_DNA"/>
</dbReference>
<reference evidence="2" key="1">
    <citation type="submission" date="2020-10" db="EMBL/GenBank/DDBJ databases">
        <authorList>
            <person name="Gilroy R."/>
        </authorList>
    </citation>
    <scope>NUCLEOTIDE SEQUENCE</scope>
    <source>
        <strain evidence="2">ChiSjej3B21-11622</strain>
    </source>
</reference>
<proteinExistence type="predicted"/>
<evidence type="ECO:0000313" key="3">
    <source>
        <dbReference type="Proteomes" id="UP000886886"/>
    </source>
</evidence>
<evidence type="ECO:0000256" key="1">
    <source>
        <dbReference type="SAM" id="Phobius"/>
    </source>
</evidence>
<name>A0A9D1D1G7_9FIRM</name>
<gene>
    <name evidence="2" type="ORF">IAB26_10980</name>
</gene>
<dbReference type="InterPro" id="IPR010699">
    <property type="entry name" value="DUF1275"/>
</dbReference>
<feature type="transmembrane region" description="Helical" evidence="1">
    <location>
        <begin position="12"/>
        <end position="30"/>
    </location>
</feature>
<organism evidence="2 3">
    <name type="scientific">Candidatus Limivivens merdigallinarum</name>
    <dbReference type="NCBI Taxonomy" id="2840859"/>
    <lineage>
        <taxon>Bacteria</taxon>
        <taxon>Bacillati</taxon>
        <taxon>Bacillota</taxon>
        <taxon>Clostridia</taxon>
        <taxon>Lachnospirales</taxon>
        <taxon>Lachnospiraceae</taxon>
        <taxon>Lachnospiraceae incertae sedis</taxon>
        <taxon>Candidatus Limivivens</taxon>
    </lineage>
</organism>
<protein>
    <submittedName>
        <fullName evidence="2">DUF1275 domain-containing protein</fullName>
    </submittedName>
</protein>
<feature type="transmembrane region" description="Helical" evidence="1">
    <location>
        <begin position="59"/>
        <end position="79"/>
    </location>
</feature>
<keyword evidence="1" id="KW-0812">Transmembrane</keyword>
<reference evidence="2" key="2">
    <citation type="journal article" date="2021" name="PeerJ">
        <title>Extensive microbial diversity within the chicken gut microbiome revealed by metagenomics and culture.</title>
        <authorList>
            <person name="Gilroy R."/>
            <person name="Ravi A."/>
            <person name="Getino M."/>
            <person name="Pursley I."/>
            <person name="Horton D.L."/>
            <person name="Alikhan N.F."/>
            <person name="Baker D."/>
            <person name="Gharbi K."/>
            <person name="Hall N."/>
            <person name="Watson M."/>
            <person name="Adriaenssens E.M."/>
            <person name="Foster-Nyarko E."/>
            <person name="Jarju S."/>
            <person name="Secka A."/>
            <person name="Antonio M."/>
            <person name="Oren A."/>
            <person name="Chaudhuri R.R."/>
            <person name="La Ragione R."/>
            <person name="Hildebrand F."/>
            <person name="Pallen M.J."/>
        </authorList>
    </citation>
    <scope>NUCLEOTIDE SEQUENCE</scope>
    <source>
        <strain evidence="2">ChiSjej3B21-11622</strain>
    </source>
</reference>
<feature type="transmembrane region" description="Helical" evidence="1">
    <location>
        <begin position="113"/>
        <end position="129"/>
    </location>
</feature>
<keyword evidence="1" id="KW-1133">Transmembrane helix</keyword>
<dbReference type="AlphaFoldDB" id="A0A9D1D1G7"/>
<accession>A0A9D1D1G7</accession>